<feature type="transmembrane region" description="Helical" evidence="1">
    <location>
        <begin position="6"/>
        <end position="30"/>
    </location>
</feature>
<dbReference type="EMBL" id="CAKMTQ010000023">
    <property type="protein sequence ID" value="CAH1531837.1"/>
    <property type="molecule type" value="Genomic_DNA"/>
</dbReference>
<dbReference type="AlphaFoldDB" id="A0AAU9Q7F4"/>
<keyword evidence="1" id="KW-1133">Transmembrane helix</keyword>
<proteinExistence type="predicted"/>
<name>A0AAU9Q7F4_9VIBR</name>
<protein>
    <recommendedName>
        <fullName evidence="4">DUF3265 domain-containing protein</fullName>
    </recommendedName>
</protein>
<evidence type="ECO:0008006" key="4">
    <source>
        <dbReference type="Google" id="ProtNLM"/>
    </source>
</evidence>
<evidence type="ECO:0000313" key="3">
    <source>
        <dbReference type="Proteomes" id="UP001295420"/>
    </source>
</evidence>
<evidence type="ECO:0000313" key="2">
    <source>
        <dbReference type="EMBL" id="CAH1531837.1"/>
    </source>
</evidence>
<evidence type="ECO:0000256" key="1">
    <source>
        <dbReference type="SAM" id="Phobius"/>
    </source>
</evidence>
<gene>
    <name evidence="2" type="ORF">THF1D04_30256</name>
</gene>
<keyword evidence="1" id="KW-0472">Membrane</keyword>
<keyword evidence="1" id="KW-0812">Transmembrane</keyword>
<reference evidence="2" key="1">
    <citation type="submission" date="2022-01" db="EMBL/GenBank/DDBJ databases">
        <authorList>
            <person name="Lagorce A."/>
        </authorList>
    </citation>
    <scope>NUCLEOTIDE SEQUENCE</scope>
    <source>
        <strain evidence="2">Th15_F1_D04</strain>
    </source>
</reference>
<comment type="caution">
    <text evidence="2">The sequence shown here is derived from an EMBL/GenBank/DDBJ whole genome shotgun (WGS) entry which is preliminary data.</text>
</comment>
<accession>A0AAU9Q7F4</accession>
<organism evidence="2 3">
    <name type="scientific">Vibrio owensii</name>
    <dbReference type="NCBI Taxonomy" id="696485"/>
    <lineage>
        <taxon>Bacteria</taxon>
        <taxon>Pseudomonadati</taxon>
        <taxon>Pseudomonadota</taxon>
        <taxon>Gammaproteobacteria</taxon>
        <taxon>Vibrionales</taxon>
        <taxon>Vibrionaceae</taxon>
        <taxon>Vibrio</taxon>
    </lineage>
</organism>
<sequence>MFRNKLYEYILVLVVSFFAYAVVIHLLDLLKYWASITRVLVEIRDIR</sequence>
<dbReference type="Proteomes" id="UP001295420">
    <property type="component" value="Unassembled WGS sequence"/>
</dbReference>